<proteinExistence type="predicted"/>
<evidence type="ECO:0008006" key="4">
    <source>
        <dbReference type="Google" id="ProtNLM"/>
    </source>
</evidence>
<reference evidence="3" key="1">
    <citation type="journal article" date="2019" name="Int. J. Syst. Evol. Microbiol.">
        <title>The Global Catalogue of Microorganisms (GCM) 10K type strain sequencing project: providing services to taxonomists for standard genome sequencing and annotation.</title>
        <authorList>
            <consortium name="The Broad Institute Genomics Platform"/>
            <consortium name="The Broad Institute Genome Sequencing Center for Infectious Disease"/>
            <person name="Wu L."/>
            <person name="Ma J."/>
        </authorList>
    </citation>
    <scope>NUCLEOTIDE SEQUENCE [LARGE SCALE GENOMIC DNA]</scope>
    <source>
        <strain evidence="3">JCM 17064</strain>
    </source>
</reference>
<protein>
    <recommendedName>
        <fullName evidence="4">Polysaccharide chain length determinant N-terminal domain-containing protein</fullName>
    </recommendedName>
</protein>
<feature type="transmembrane region" description="Helical" evidence="1">
    <location>
        <begin position="297"/>
        <end position="317"/>
    </location>
</feature>
<keyword evidence="1" id="KW-1133">Transmembrane helix</keyword>
<sequence length="326" mass="37145">MSATPQNPDDQELDLSQISRKVGDFFEGISNRFFKGILFFKRNIVWVGTLFVIGAGLGFYLDKNTKIYDNQIIVTPNFGSTDDMYAKIELINSKIGEGDSIFLKNVVGVKEPKKLRGIEVSPVTDVYKFVENKAQNFELIKLMAEDGDIEKVIKESITSKNYPYHLIEFSTVDLTSNEATVKPILDYLNNSDYYKMIQKEFVNNVKIKMVENDSVIGQINGFLNTFNSTISGSQKSDKLVYYNENSQLDDVIKTKDNLVNEQGSHRLELVSLDKIVKDNSVTLNVKNNKKLNGKKKIILPLLFVFVFVLVNSFRSYYRNQLAKFNA</sequence>
<feature type="transmembrane region" description="Helical" evidence="1">
    <location>
        <begin position="44"/>
        <end position="61"/>
    </location>
</feature>
<name>A0ABP7U0M2_9FLAO</name>
<keyword evidence="3" id="KW-1185">Reference proteome</keyword>
<keyword evidence="1" id="KW-0812">Transmembrane</keyword>
<gene>
    <name evidence="2" type="ORF">GCM10022386_18430</name>
</gene>
<keyword evidence="1" id="KW-0472">Membrane</keyword>
<evidence type="ECO:0000313" key="2">
    <source>
        <dbReference type="EMBL" id="GAA4034053.1"/>
    </source>
</evidence>
<organism evidence="2 3">
    <name type="scientific">Flavobacterium cheonhonense</name>
    <dbReference type="NCBI Taxonomy" id="706185"/>
    <lineage>
        <taxon>Bacteria</taxon>
        <taxon>Pseudomonadati</taxon>
        <taxon>Bacteroidota</taxon>
        <taxon>Flavobacteriia</taxon>
        <taxon>Flavobacteriales</taxon>
        <taxon>Flavobacteriaceae</taxon>
        <taxon>Flavobacterium</taxon>
    </lineage>
</organism>
<dbReference type="RefSeq" id="WP_324689493.1">
    <property type="nucleotide sequence ID" value="NZ_BAABCR010000015.1"/>
</dbReference>
<evidence type="ECO:0000313" key="3">
    <source>
        <dbReference type="Proteomes" id="UP001500968"/>
    </source>
</evidence>
<comment type="caution">
    <text evidence="2">The sequence shown here is derived from an EMBL/GenBank/DDBJ whole genome shotgun (WGS) entry which is preliminary data.</text>
</comment>
<accession>A0ABP7U0M2</accession>
<dbReference type="Proteomes" id="UP001500968">
    <property type="component" value="Unassembled WGS sequence"/>
</dbReference>
<evidence type="ECO:0000256" key="1">
    <source>
        <dbReference type="SAM" id="Phobius"/>
    </source>
</evidence>
<dbReference type="EMBL" id="BAABCR010000015">
    <property type="protein sequence ID" value="GAA4034053.1"/>
    <property type="molecule type" value="Genomic_DNA"/>
</dbReference>